<evidence type="ECO:0000313" key="9">
    <source>
        <dbReference type="EMBL" id="SFF06968.1"/>
    </source>
</evidence>
<dbReference type="STRING" id="285351.SAMN04488035_1431"/>
<feature type="domain" description="Glycine transporter" evidence="8">
    <location>
        <begin position="37"/>
        <end position="111"/>
    </location>
</feature>
<accession>A0A1I2FQ91</accession>
<sequence length="242" mass="25692">MEAARCAAPHRTRTRHTTPFQPDMIGPVEILQDARHYLELAAVFCAALSGGLAAVRKSYDVFSVLLLAWVTGLGGGIIRDVLIGATPPVGITSWDLVLTSLLGGLVIQFFHPRLERMRRGITVLDAGALAMFVVVGVDKGLDHGVGPLAAVFVGLITGIGGGLVRDLLVGEPPIVLRERELYAIPATFGAVVTVVLAEQGVLGYATGGAVVVGIFVVRLVSLRMRWRAPGPWQGFGRRRLGT</sequence>
<keyword evidence="3" id="KW-1003">Cell membrane</keyword>
<evidence type="ECO:0000256" key="6">
    <source>
        <dbReference type="ARBA" id="ARBA00023136"/>
    </source>
</evidence>
<evidence type="ECO:0000259" key="8">
    <source>
        <dbReference type="Pfam" id="PF03458"/>
    </source>
</evidence>
<dbReference type="Pfam" id="PF03458">
    <property type="entry name" value="Gly_transporter"/>
    <property type="match status" value="2"/>
</dbReference>
<feature type="transmembrane region" description="Helical" evidence="7">
    <location>
        <begin position="91"/>
        <end position="110"/>
    </location>
</feature>
<keyword evidence="4 7" id="KW-0812">Transmembrane</keyword>
<name>A0A1I2FQ91_9MICO</name>
<dbReference type="AlphaFoldDB" id="A0A1I2FQ91"/>
<evidence type="ECO:0000256" key="4">
    <source>
        <dbReference type="ARBA" id="ARBA00022692"/>
    </source>
</evidence>
<keyword evidence="10" id="KW-1185">Reference proteome</keyword>
<dbReference type="Proteomes" id="UP000198520">
    <property type="component" value="Unassembled WGS sequence"/>
</dbReference>
<dbReference type="GO" id="GO:0005886">
    <property type="term" value="C:plasma membrane"/>
    <property type="evidence" value="ECO:0007669"/>
    <property type="project" value="UniProtKB-SubCell"/>
</dbReference>
<organism evidence="9 10">
    <name type="scientific">Flavimobilis marinus</name>
    <dbReference type="NCBI Taxonomy" id="285351"/>
    <lineage>
        <taxon>Bacteria</taxon>
        <taxon>Bacillati</taxon>
        <taxon>Actinomycetota</taxon>
        <taxon>Actinomycetes</taxon>
        <taxon>Micrococcales</taxon>
        <taxon>Jonesiaceae</taxon>
        <taxon>Flavimobilis</taxon>
    </lineage>
</organism>
<feature type="domain" description="Glycine transporter" evidence="8">
    <location>
        <begin position="123"/>
        <end position="197"/>
    </location>
</feature>
<feature type="transmembrane region" description="Helical" evidence="7">
    <location>
        <begin position="203"/>
        <end position="220"/>
    </location>
</feature>
<feature type="transmembrane region" description="Helical" evidence="7">
    <location>
        <begin position="147"/>
        <end position="168"/>
    </location>
</feature>
<keyword evidence="6 7" id="KW-0472">Membrane</keyword>
<evidence type="ECO:0000256" key="1">
    <source>
        <dbReference type="ARBA" id="ARBA00004651"/>
    </source>
</evidence>
<proteinExistence type="inferred from homology"/>
<evidence type="ECO:0000256" key="7">
    <source>
        <dbReference type="SAM" id="Phobius"/>
    </source>
</evidence>
<feature type="transmembrane region" description="Helical" evidence="7">
    <location>
        <begin position="180"/>
        <end position="197"/>
    </location>
</feature>
<evidence type="ECO:0000256" key="3">
    <source>
        <dbReference type="ARBA" id="ARBA00022475"/>
    </source>
</evidence>
<dbReference type="PANTHER" id="PTHR30506">
    <property type="entry name" value="INNER MEMBRANE PROTEIN"/>
    <property type="match status" value="1"/>
</dbReference>
<evidence type="ECO:0000313" key="10">
    <source>
        <dbReference type="Proteomes" id="UP000198520"/>
    </source>
</evidence>
<comment type="subcellular location">
    <subcellularLocation>
        <location evidence="1">Cell membrane</location>
        <topology evidence="1">Multi-pass membrane protein</topology>
    </subcellularLocation>
</comment>
<dbReference type="InterPro" id="IPR005115">
    <property type="entry name" value="Gly_transporter"/>
</dbReference>
<evidence type="ECO:0000256" key="2">
    <source>
        <dbReference type="ARBA" id="ARBA00008193"/>
    </source>
</evidence>
<feature type="transmembrane region" description="Helical" evidence="7">
    <location>
        <begin position="62"/>
        <end position="85"/>
    </location>
</feature>
<dbReference type="EMBL" id="FONZ01000002">
    <property type="protein sequence ID" value="SFF06968.1"/>
    <property type="molecule type" value="Genomic_DNA"/>
</dbReference>
<gene>
    <name evidence="9" type="ORF">SAMN04488035_1431</name>
</gene>
<feature type="transmembrane region" description="Helical" evidence="7">
    <location>
        <begin position="122"/>
        <end position="141"/>
    </location>
</feature>
<keyword evidence="5 7" id="KW-1133">Transmembrane helix</keyword>
<evidence type="ECO:0000256" key="5">
    <source>
        <dbReference type="ARBA" id="ARBA00022989"/>
    </source>
</evidence>
<reference evidence="10" key="1">
    <citation type="submission" date="2016-10" db="EMBL/GenBank/DDBJ databases">
        <authorList>
            <person name="Varghese N."/>
            <person name="Submissions S."/>
        </authorList>
    </citation>
    <scope>NUCLEOTIDE SEQUENCE [LARGE SCALE GENOMIC DNA]</scope>
    <source>
        <strain evidence="10">DSM 19083</strain>
    </source>
</reference>
<dbReference type="PANTHER" id="PTHR30506:SF3">
    <property type="entry name" value="UPF0126 INNER MEMBRANE PROTEIN YADS-RELATED"/>
    <property type="match status" value="1"/>
</dbReference>
<comment type="similarity">
    <text evidence="2">Belongs to the UPF0126 family.</text>
</comment>
<protein>
    <submittedName>
        <fullName evidence="9">Uncharacterized membrane protein YeiH</fullName>
    </submittedName>
</protein>